<keyword evidence="3" id="KW-1185">Reference proteome</keyword>
<protein>
    <submittedName>
        <fullName evidence="2">Uncharacterized protein</fullName>
    </submittedName>
</protein>
<proteinExistence type="predicted"/>
<dbReference type="AlphaFoldDB" id="M5GE14"/>
<dbReference type="HOGENOM" id="CLU_1175393_0_0_1"/>
<organism evidence="2 3">
    <name type="scientific">Dacryopinax primogenitus (strain DJM 731)</name>
    <name type="common">Brown rot fungus</name>
    <dbReference type="NCBI Taxonomy" id="1858805"/>
    <lineage>
        <taxon>Eukaryota</taxon>
        <taxon>Fungi</taxon>
        <taxon>Dikarya</taxon>
        <taxon>Basidiomycota</taxon>
        <taxon>Agaricomycotina</taxon>
        <taxon>Dacrymycetes</taxon>
        <taxon>Dacrymycetales</taxon>
        <taxon>Dacrymycetaceae</taxon>
        <taxon>Dacryopinax</taxon>
    </lineage>
</organism>
<accession>M5GE14</accession>
<reference evidence="2 3" key="1">
    <citation type="journal article" date="2012" name="Science">
        <title>The Paleozoic origin of enzymatic lignin decomposition reconstructed from 31 fungal genomes.</title>
        <authorList>
            <person name="Floudas D."/>
            <person name="Binder M."/>
            <person name="Riley R."/>
            <person name="Barry K."/>
            <person name="Blanchette R.A."/>
            <person name="Henrissat B."/>
            <person name="Martinez A.T."/>
            <person name="Otillar R."/>
            <person name="Spatafora J.W."/>
            <person name="Yadav J.S."/>
            <person name="Aerts A."/>
            <person name="Benoit I."/>
            <person name="Boyd A."/>
            <person name="Carlson A."/>
            <person name="Copeland A."/>
            <person name="Coutinho P.M."/>
            <person name="de Vries R.P."/>
            <person name="Ferreira P."/>
            <person name="Findley K."/>
            <person name="Foster B."/>
            <person name="Gaskell J."/>
            <person name="Glotzer D."/>
            <person name="Gorecki P."/>
            <person name="Heitman J."/>
            <person name="Hesse C."/>
            <person name="Hori C."/>
            <person name="Igarashi K."/>
            <person name="Jurgens J.A."/>
            <person name="Kallen N."/>
            <person name="Kersten P."/>
            <person name="Kohler A."/>
            <person name="Kuees U."/>
            <person name="Kumar T.K.A."/>
            <person name="Kuo A."/>
            <person name="LaButti K."/>
            <person name="Larrondo L.F."/>
            <person name="Lindquist E."/>
            <person name="Ling A."/>
            <person name="Lombard V."/>
            <person name="Lucas S."/>
            <person name="Lundell T."/>
            <person name="Martin R."/>
            <person name="McLaughlin D.J."/>
            <person name="Morgenstern I."/>
            <person name="Morin E."/>
            <person name="Murat C."/>
            <person name="Nagy L.G."/>
            <person name="Nolan M."/>
            <person name="Ohm R.A."/>
            <person name="Patyshakuliyeva A."/>
            <person name="Rokas A."/>
            <person name="Ruiz-Duenas F.J."/>
            <person name="Sabat G."/>
            <person name="Salamov A."/>
            <person name="Samejima M."/>
            <person name="Schmutz J."/>
            <person name="Slot J.C."/>
            <person name="St John F."/>
            <person name="Stenlid J."/>
            <person name="Sun H."/>
            <person name="Sun S."/>
            <person name="Syed K."/>
            <person name="Tsang A."/>
            <person name="Wiebenga A."/>
            <person name="Young D."/>
            <person name="Pisabarro A."/>
            <person name="Eastwood D.C."/>
            <person name="Martin F."/>
            <person name="Cullen D."/>
            <person name="Grigoriev I.V."/>
            <person name="Hibbett D.S."/>
        </authorList>
    </citation>
    <scope>NUCLEOTIDE SEQUENCE [LARGE SCALE GENOMIC DNA]</scope>
    <source>
        <strain evidence="2 3">DJM-731 SS1</strain>
    </source>
</reference>
<dbReference type="GeneID" id="63686169"/>
<sequence>MSAGAAACPSASEAPSSVQKEPSTVAAATAIVAAAPGISSMMPSEICLVTEEPHPDTGSSQQEQCLHNQLLNKHQQEHITAQQEQINQQLQQLKQQQQQLQQQQLQLEQQSIPSPTTVMSPTVPVRPEMLLPMAQPLPPNAKIAAFQECIKEIPGNTLAPALAVNVTDAARTRNIKSDNTTSVEHDSQVVLQKEIADVAKLLCNHAAAAIVDAVETQFKAMQGQEVWIALFTSTYH</sequence>
<evidence type="ECO:0000313" key="2">
    <source>
        <dbReference type="EMBL" id="EJU02888.1"/>
    </source>
</evidence>
<dbReference type="EMBL" id="JH795861">
    <property type="protein sequence ID" value="EJU02888.1"/>
    <property type="molecule type" value="Genomic_DNA"/>
</dbReference>
<dbReference type="RefSeq" id="XP_040629782.1">
    <property type="nucleotide sequence ID" value="XM_040771107.1"/>
</dbReference>
<keyword evidence="1" id="KW-0175">Coiled coil</keyword>
<dbReference type="Proteomes" id="UP000030653">
    <property type="component" value="Unassembled WGS sequence"/>
</dbReference>
<gene>
    <name evidence="2" type="ORF">DACRYDRAFT_15473</name>
</gene>
<evidence type="ECO:0000313" key="3">
    <source>
        <dbReference type="Proteomes" id="UP000030653"/>
    </source>
</evidence>
<name>M5GE14_DACPD</name>
<feature type="coiled-coil region" evidence="1">
    <location>
        <begin position="76"/>
        <end position="110"/>
    </location>
</feature>
<evidence type="ECO:0000256" key="1">
    <source>
        <dbReference type="SAM" id="Coils"/>
    </source>
</evidence>